<proteinExistence type="predicted"/>
<dbReference type="OrthoDB" id="2418285at2759"/>
<name>A0A9N8ZZH1_9GLOM</name>
<evidence type="ECO:0000313" key="1">
    <source>
        <dbReference type="EMBL" id="CAG8512512.1"/>
    </source>
</evidence>
<reference evidence="1" key="1">
    <citation type="submission" date="2021-06" db="EMBL/GenBank/DDBJ databases">
        <authorList>
            <person name="Kallberg Y."/>
            <person name="Tangrot J."/>
            <person name="Rosling A."/>
        </authorList>
    </citation>
    <scope>NUCLEOTIDE SEQUENCE</scope>
    <source>
        <strain evidence="1">UK204</strain>
    </source>
</reference>
<dbReference type="AlphaFoldDB" id="A0A9N8ZZH1"/>
<dbReference type="Proteomes" id="UP000789570">
    <property type="component" value="Unassembled WGS sequence"/>
</dbReference>
<evidence type="ECO:0000313" key="2">
    <source>
        <dbReference type="Proteomes" id="UP000789570"/>
    </source>
</evidence>
<sequence>MSDKVPDNLRKYVFFNFINTTKVISVIINDKFPLALTFDTSFTLEFFTLECFRNQFSNPDEGFCIYDNMSFIDPHGKILHVDESRIGLNNILIEGRFLKIEKPLDYPDAKFIINKFCLECGLKISKYGPTQSVVKTCKNSHEKLCLKNLIGGVKAALPWSPLSAGLSIGISALHDRKNQTYHEKSSTVCDENCVKLIGIIDKKEIMPIKEFQESVKEALKRENPLLELKKLTEQYGEYIILEMKIGGKGQKITNNELTDNAQQKSNTSSVSMQLDNKFGEINIEPLYGQEINKTSYLHTILTSCTAIGEDKIKYERGDVQEWKDSLVDFTKWEIIEHVVIEPIFNILDEDLRKKVIKIIVEQKILYRNKKSIDIEYSFNSGPYKHELIIPSVLQSNLKNSQIFASVSEQNQVFSV</sequence>
<organism evidence="1 2">
    <name type="scientific">Funneliformis caledonium</name>
    <dbReference type="NCBI Taxonomy" id="1117310"/>
    <lineage>
        <taxon>Eukaryota</taxon>
        <taxon>Fungi</taxon>
        <taxon>Fungi incertae sedis</taxon>
        <taxon>Mucoromycota</taxon>
        <taxon>Glomeromycotina</taxon>
        <taxon>Glomeromycetes</taxon>
        <taxon>Glomerales</taxon>
        <taxon>Glomeraceae</taxon>
        <taxon>Funneliformis</taxon>
    </lineage>
</organism>
<protein>
    <submittedName>
        <fullName evidence="1">11314_t:CDS:1</fullName>
    </submittedName>
</protein>
<accession>A0A9N8ZZH1</accession>
<dbReference type="EMBL" id="CAJVPQ010000815">
    <property type="protein sequence ID" value="CAG8512512.1"/>
    <property type="molecule type" value="Genomic_DNA"/>
</dbReference>
<comment type="caution">
    <text evidence="1">The sequence shown here is derived from an EMBL/GenBank/DDBJ whole genome shotgun (WGS) entry which is preliminary data.</text>
</comment>
<keyword evidence="2" id="KW-1185">Reference proteome</keyword>
<gene>
    <name evidence="1" type="ORF">FCALED_LOCUS4272</name>
</gene>